<name>A0A484HKY9_9ZZZZ</name>
<evidence type="ECO:0000313" key="2">
    <source>
        <dbReference type="EMBL" id="VEV85664.1"/>
    </source>
</evidence>
<evidence type="ECO:0000313" key="1">
    <source>
        <dbReference type="EMBL" id="VEV85660.1"/>
    </source>
</evidence>
<accession>A0A484HKY9</accession>
<organism evidence="1">
    <name type="scientific">SPHINX/BMMF group 2 DNA sequence</name>
    <dbReference type="NCBI Taxonomy" id="2502152"/>
    <lineage>
        <taxon>unclassified sequences</taxon>
    </lineage>
</organism>
<proteinExistence type="predicted"/>
<dbReference type="EMBL" id="LR215564">
    <property type="protein sequence ID" value="VEV85664.1"/>
    <property type="molecule type" value="Unassigned_DNA"/>
</dbReference>
<reference evidence="1" key="1">
    <citation type="submission" date="2019-01" db="EMBL/GenBank/DDBJ databases">
        <authorList>
            <person name="De Villiers E.-M."/>
        </authorList>
    </citation>
    <scope>NUCLEOTIDE SEQUENCE</scope>
    <source>
        <strain evidence="1">C2MI.15B.11</strain>
        <strain evidence="2">C2MI.15B.12</strain>
    </source>
</reference>
<protein>
    <submittedName>
        <fullName evidence="1">Uncharacterized protein</fullName>
    </submittedName>
</protein>
<dbReference type="EMBL" id="LR215563">
    <property type="protein sequence ID" value="VEV85660.1"/>
    <property type="molecule type" value="Unassigned_DNA"/>
</dbReference>
<sequence length="97" mass="10746">MIKLEGTLLNVFTQQGGQNKKTGDQFEDRDKVQILGAMDLPNGDVKNELFTLSVENYRDFKDFLNHKISVAVGAMASGRNVIFYVAKGAKPILAEQV</sequence>
<dbReference type="AlphaFoldDB" id="A0A484HKY9"/>
<feature type="non-terminal residue" evidence="1">
    <location>
        <position position="97"/>
    </location>
</feature>